<sequence length="581" mass="63663">MENISKSVYELLTIRDLFQDAIRGILWSLCKFFYDMCNGIFGAIDDFFDADIFKDLLEKYADEILGISLSLLVLTVIIFAILKMIDSKLCKGYFRTFLVATIYLSCFTGVMSFVELGQEATKGYAKETEMIQNNPAQIILKQNIYDVRSSVVSNTKRLISETYPDMDLSTINIHASTNKEPLNKKVTAFVAGKPVVEPLATPWWGFGKLDEGLYIYSVNFFQIIFFSIILAFGIFMSLFKICWYNINIIFVSILSPLFVATDMTGNRTKQVITQVLGMTGAILLYIFNLKFVTSLLTSAMQIENWITSMVFVIVLSGFLVKGPEVIFKLLNLDQPRQGIVGRLLMAQALRGGLRGIMKGAGKVGGWGMDKIKDNLPDGGSDPAGSSGYIGSGTYNGGQGDGSQDGGGQDGDGSDPVNDPSGGSSGGGGFGVFRQRGGNGNDPQSQFARQYGNQSPFSNSPDPTAQPPFVGSGPKAATTYAHPDLQNGEGYFAPDNVTPDDAINDVPGDDGMMRRHMLSDKAVLTQDKQTVQKAQEKMINDEDQIIEPSQQSQQVETVRDENSEDISENLSMLLDKLNRGEL</sequence>
<dbReference type="STRING" id="100884.GCA_000269565_03894"/>
<feature type="compositionally biased region" description="Gly residues" evidence="1">
    <location>
        <begin position="387"/>
        <end position="410"/>
    </location>
</feature>
<keyword evidence="2" id="KW-1133">Transmembrane helix</keyword>
<evidence type="ECO:0000256" key="1">
    <source>
        <dbReference type="SAM" id="MobiDB-lite"/>
    </source>
</evidence>
<organism evidence="4 5">
    <name type="scientific">Coprobacillus cateniformis</name>
    <dbReference type="NCBI Taxonomy" id="100884"/>
    <lineage>
        <taxon>Bacteria</taxon>
        <taxon>Bacillati</taxon>
        <taxon>Bacillota</taxon>
        <taxon>Erysipelotrichia</taxon>
        <taxon>Erysipelotrichales</taxon>
        <taxon>Coprobacillaceae</taxon>
        <taxon>Coprobacillus</taxon>
    </lineage>
</organism>
<accession>E7G822</accession>
<dbReference type="Proteomes" id="UP000003157">
    <property type="component" value="Unassembled WGS sequence"/>
</dbReference>
<name>E7G822_9FIRM</name>
<dbReference type="AlphaFoldDB" id="E7G822"/>
<dbReference type="GeneID" id="78231627"/>
<evidence type="ECO:0000313" key="5">
    <source>
        <dbReference type="Proteomes" id="UP000003157"/>
    </source>
</evidence>
<dbReference type="Pfam" id="PF26635">
    <property type="entry name" value="DUF8208"/>
    <property type="match status" value="1"/>
</dbReference>
<feature type="transmembrane region" description="Helical" evidence="2">
    <location>
        <begin position="21"/>
        <end position="44"/>
    </location>
</feature>
<feature type="domain" description="DUF8208" evidence="3">
    <location>
        <begin position="15"/>
        <end position="334"/>
    </location>
</feature>
<feature type="transmembrane region" description="Helical" evidence="2">
    <location>
        <begin position="94"/>
        <end position="114"/>
    </location>
</feature>
<evidence type="ECO:0000256" key="2">
    <source>
        <dbReference type="SAM" id="Phobius"/>
    </source>
</evidence>
<dbReference type="NCBIfam" id="NF045890">
    <property type="entry name" value="conj_pls20_p028"/>
    <property type="match status" value="1"/>
</dbReference>
<feature type="region of interest" description="Disordered" evidence="1">
    <location>
        <begin position="373"/>
        <end position="512"/>
    </location>
</feature>
<feature type="transmembrane region" description="Helical" evidence="2">
    <location>
        <begin position="304"/>
        <end position="320"/>
    </location>
</feature>
<feature type="compositionally biased region" description="Low complexity" evidence="1">
    <location>
        <begin position="376"/>
        <end position="386"/>
    </location>
</feature>
<feature type="compositionally biased region" description="Polar residues" evidence="1">
    <location>
        <begin position="440"/>
        <end position="462"/>
    </location>
</feature>
<dbReference type="RefSeq" id="WP_008788026.1">
    <property type="nucleotide sequence ID" value="NZ_AKCB01000007.1"/>
</dbReference>
<feature type="transmembrane region" description="Helical" evidence="2">
    <location>
        <begin position="213"/>
        <end position="235"/>
    </location>
</feature>
<keyword evidence="5" id="KW-1185">Reference proteome</keyword>
<dbReference type="InterPro" id="IPR058066">
    <property type="entry name" value="pXO2-14_N"/>
</dbReference>
<feature type="transmembrane region" description="Helical" evidence="2">
    <location>
        <begin position="64"/>
        <end position="82"/>
    </location>
</feature>
<evidence type="ECO:0000259" key="3">
    <source>
        <dbReference type="Pfam" id="PF26635"/>
    </source>
</evidence>
<evidence type="ECO:0000313" key="4">
    <source>
        <dbReference type="EMBL" id="EFW05809.1"/>
    </source>
</evidence>
<comment type="caution">
    <text evidence="4">The sequence shown here is derived from an EMBL/GenBank/DDBJ whole genome shotgun (WGS) entry which is preliminary data.</text>
</comment>
<dbReference type="HOGENOM" id="CLU_469068_0_0_9"/>
<dbReference type="InterPro" id="IPR058521">
    <property type="entry name" value="DUF8208"/>
</dbReference>
<feature type="compositionally biased region" description="Polar residues" evidence="1">
    <location>
        <begin position="546"/>
        <end position="555"/>
    </location>
</feature>
<feature type="transmembrane region" description="Helical" evidence="2">
    <location>
        <begin position="271"/>
        <end position="292"/>
    </location>
</feature>
<reference evidence="4 5" key="1">
    <citation type="submission" date="2010-12" db="EMBL/GenBank/DDBJ databases">
        <title>The Genome Sequence of Coprobacillus sp. strain 29_1.</title>
        <authorList>
            <consortium name="The Broad Institute Genome Sequencing Platform"/>
            <person name="Earl A."/>
            <person name="Ward D."/>
            <person name="Feldgarden M."/>
            <person name="Gevers D."/>
            <person name="Daigneault M."/>
            <person name="Sibley C.D."/>
            <person name="White A."/>
            <person name="Strauss J."/>
            <person name="Allen-Vercoe E."/>
            <person name="Young S.K."/>
            <person name="Zeng Q."/>
            <person name="Gargeya S."/>
            <person name="Fitzgerald M."/>
            <person name="Haas B."/>
            <person name="Abouelleil A."/>
            <person name="Alvarado L."/>
            <person name="Arachchi H.M."/>
            <person name="Berlin A."/>
            <person name="Brown A."/>
            <person name="Chapman S.B."/>
            <person name="Chen Z."/>
            <person name="Dunbar C."/>
            <person name="Freedman E."/>
            <person name="Gearin G."/>
            <person name="Gellesch M."/>
            <person name="Goldberg J."/>
            <person name="Griggs A."/>
            <person name="Gujja S."/>
            <person name="Heilman E."/>
            <person name="Heiman D."/>
            <person name="Howarth C."/>
            <person name="Larson L."/>
            <person name="Lui A."/>
            <person name="MacDonald P.J.P."/>
            <person name="Mehta T."/>
            <person name="Montmayeur A."/>
            <person name="Murphy C."/>
            <person name="Neiman D."/>
            <person name="Pearson M."/>
            <person name="Priest M."/>
            <person name="Roberts A."/>
            <person name="Saif S."/>
            <person name="Shea T."/>
            <person name="Shenoy N."/>
            <person name="Sisk P."/>
            <person name="Stolte C."/>
            <person name="Sykes S."/>
            <person name="White J."/>
            <person name="Yandava C."/>
            <person name="Nusbaum C."/>
            <person name="Birren B."/>
        </authorList>
    </citation>
    <scope>NUCLEOTIDE SEQUENCE [LARGE SCALE GENOMIC DNA]</scope>
    <source>
        <strain evidence="4 5">29_1</strain>
    </source>
</reference>
<keyword evidence="2" id="KW-0812">Transmembrane</keyword>
<feature type="region of interest" description="Disordered" evidence="1">
    <location>
        <begin position="541"/>
        <end position="569"/>
    </location>
</feature>
<proteinExistence type="predicted"/>
<keyword evidence="2" id="KW-0472">Membrane</keyword>
<feature type="transmembrane region" description="Helical" evidence="2">
    <location>
        <begin position="242"/>
        <end position="259"/>
    </location>
</feature>
<dbReference type="EMBL" id="ADKX01000014">
    <property type="protein sequence ID" value="EFW05809.1"/>
    <property type="molecule type" value="Genomic_DNA"/>
</dbReference>
<gene>
    <name evidence="4" type="ORF">HMPREF9488_00910</name>
</gene>
<protein>
    <recommendedName>
        <fullName evidence="3">DUF8208 domain-containing protein</fullName>
    </recommendedName>
</protein>